<keyword evidence="6 7" id="KW-0472">Membrane</keyword>
<keyword evidence="4 7" id="KW-0812">Transmembrane</keyword>
<evidence type="ECO:0000256" key="2">
    <source>
        <dbReference type="ARBA" id="ARBA00007863"/>
    </source>
</evidence>
<feature type="transmembrane region" description="Helical" evidence="7">
    <location>
        <begin position="161"/>
        <end position="184"/>
    </location>
</feature>
<dbReference type="STRING" id="1202772.A0A1V9ZAH5"/>
<evidence type="ECO:0000313" key="8">
    <source>
        <dbReference type="EMBL" id="OQR94995.1"/>
    </source>
</evidence>
<gene>
    <name evidence="8" type="ORF">ACHHYP_00642</name>
</gene>
<organism evidence="8 9">
    <name type="scientific">Achlya hypogyna</name>
    <name type="common">Oomycete</name>
    <name type="synonym">Protoachlya hypogyna</name>
    <dbReference type="NCBI Taxonomy" id="1202772"/>
    <lineage>
        <taxon>Eukaryota</taxon>
        <taxon>Sar</taxon>
        <taxon>Stramenopiles</taxon>
        <taxon>Oomycota</taxon>
        <taxon>Saprolegniomycetes</taxon>
        <taxon>Saprolegniales</taxon>
        <taxon>Achlyaceae</taxon>
        <taxon>Achlya</taxon>
    </lineage>
</organism>
<dbReference type="Proteomes" id="UP000243579">
    <property type="component" value="Unassembled WGS sequence"/>
</dbReference>
<dbReference type="PANTHER" id="PTHR14233:SF4">
    <property type="entry name" value="SOLUTE CARRIER FAMILY 35 MEMBER F2"/>
    <property type="match status" value="1"/>
</dbReference>
<feature type="transmembrane region" description="Helical" evidence="7">
    <location>
        <begin position="283"/>
        <end position="300"/>
    </location>
</feature>
<dbReference type="GO" id="GO:0022857">
    <property type="term" value="F:transmembrane transporter activity"/>
    <property type="evidence" value="ECO:0007669"/>
    <property type="project" value="InterPro"/>
</dbReference>
<feature type="transmembrane region" description="Helical" evidence="7">
    <location>
        <begin position="102"/>
        <end position="121"/>
    </location>
</feature>
<evidence type="ECO:0000256" key="4">
    <source>
        <dbReference type="ARBA" id="ARBA00022692"/>
    </source>
</evidence>
<dbReference type="PANTHER" id="PTHR14233">
    <property type="entry name" value="DUF914-RELATED"/>
    <property type="match status" value="1"/>
</dbReference>
<evidence type="ECO:0000313" key="9">
    <source>
        <dbReference type="Proteomes" id="UP000243579"/>
    </source>
</evidence>
<reference evidence="8 9" key="1">
    <citation type="journal article" date="2014" name="Genome Biol. Evol.">
        <title>The secreted proteins of Achlya hypogyna and Thraustotheca clavata identify the ancestral oomycete secretome and reveal gene acquisitions by horizontal gene transfer.</title>
        <authorList>
            <person name="Misner I."/>
            <person name="Blouin N."/>
            <person name="Leonard G."/>
            <person name="Richards T.A."/>
            <person name="Lane C.E."/>
        </authorList>
    </citation>
    <scope>NUCLEOTIDE SEQUENCE [LARGE SCALE GENOMIC DNA]</scope>
    <source>
        <strain evidence="8 9">ATCC 48635</strain>
    </source>
</reference>
<keyword evidence="9" id="KW-1185">Reference proteome</keyword>
<dbReference type="OrthoDB" id="429955at2759"/>
<evidence type="ECO:0000256" key="1">
    <source>
        <dbReference type="ARBA" id="ARBA00004141"/>
    </source>
</evidence>
<comment type="subcellular location">
    <subcellularLocation>
        <location evidence="1">Membrane</location>
        <topology evidence="1">Multi-pass membrane protein</topology>
    </subcellularLocation>
</comment>
<accession>A0A1V9ZAH5</accession>
<dbReference type="EMBL" id="JNBR01000341">
    <property type="protein sequence ID" value="OQR94995.1"/>
    <property type="molecule type" value="Genomic_DNA"/>
</dbReference>
<comment type="similarity">
    <text evidence="2">Belongs to the SLC35F solute transporter family.</text>
</comment>
<feature type="transmembrane region" description="Helical" evidence="7">
    <location>
        <begin position="196"/>
        <end position="215"/>
    </location>
</feature>
<sequence>MVLAECLRNHRILLLGQSISLFITATSVCTQELTLNYGVELAATQNVGNYLLLIGYLGHLWWTTPDFRSETPWWQYALIALADVEGNFLTVLAYKYTTITSVMLLDCFTLPVVMFLSINFLDAKYTRVHFTGVGLCLSGIAFLMISDIVRADTQEVGAMDWNALFGDLLCLFGSTIYAISNVAQEHCVKTKSRREFLGMLGVFGFVLSATQAYVYERHTFESIEWSTGSILFFGGYVLGLFLMYSVTSVMLREGDAAIFNMSLLTSDFFGVVAGVYLFQQSLSLLYCAGFAFIISGLIVYSRAPPPTARGIDGHKADDAAIRLLPDTKCG</sequence>
<dbReference type="AlphaFoldDB" id="A0A1V9ZAH5"/>
<evidence type="ECO:0000256" key="6">
    <source>
        <dbReference type="ARBA" id="ARBA00023136"/>
    </source>
</evidence>
<dbReference type="GO" id="GO:0016020">
    <property type="term" value="C:membrane"/>
    <property type="evidence" value="ECO:0007669"/>
    <property type="project" value="UniProtKB-SubCell"/>
</dbReference>
<comment type="caution">
    <text evidence="8">The sequence shown here is derived from an EMBL/GenBank/DDBJ whole genome shotgun (WGS) entry which is preliminary data.</text>
</comment>
<dbReference type="InterPro" id="IPR037185">
    <property type="entry name" value="EmrE-like"/>
</dbReference>
<evidence type="ECO:0000256" key="3">
    <source>
        <dbReference type="ARBA" id="ARBA00022448"/>
    </source>
</evidence>
<dbReference type="Pfam" id="PF06027">
    <property type="entry name" value="SLC35F"/>
    <property type="match status" value="1"/>
</dbReference>
<feature type="transmembrane region" description="Helical" evidence="7">
    <location>
        <begin position="227"/>
        <end position="246"/>
    </location>
</feature>
<dbReference type="InterPro" id="IPR052221">
    <property type="entry name" value="SLC35F_Transporter"/>
</dbReference>
<feature type="transmembrane region" description="Helical" evidence="7">
    <location>
        <begin position="12"/>
        <end position="35"/>
    </location>
</feature>
<feature type="transmembrane region" description="Helical" evidence="7">
    <location>
        <begin position="128"/>
        <end position="149"/>
    </location>
</feature>
<dbReference type="InterPro" id="IPR009262">
    <property type="entry name" value="SLC35_F1/F2/F6"/>
</dbReference>
<feature type="transmembrane region" description="Helical" evidence="7">
    <location>
        <begin position="258"/>
        <end position="277"/>
    </location>
</feature>
<evidence type="ECO:0000256" key="5">
    <source>
        <dbReference type="ARBA" id="ARBA00022989"/>
    </source>
</evidence>
<proteinExistence type="inferred from homology"/>
<evidence type="ECO:0000256" key="7">
    <source>
        <dbReference type="SAM" id="Phobius"/>
    </source>
</evidence>
<keyword evidence="5 7" id="KW-1133">Transmembrane helix</keyword>
<keyword evidence="3" id="KW-0813">Transport</keyword>
<name>A0A1V9ZAH5_ACHHY</name>
<dbReference type="SUPFAM" id="SSF103481">
    <property type="entry name" value="Multidrug resistance efflux transporter EmrE"/>
    <property type="match status" value="1"/>
</dbReference>
<protein>
    <submittedName>
        <fullName evidence="8">Drug/Metabolite Transporter (DMT) Superfamily</fullName>
    </submittedName>
</protein>